<dbReference type="EMBL" id="JAVHJL010000013">
    <property type="protein sequence ID" value="KAK6495166.1"/>
    <property type="molecule type" value="Genomic_DNA"/>
</dbReference>
<gene>
    <name evidence="2" type="ORF">TWF481_003194</name>
</gene>
<dbReference type="AlphaFoldDB" id="A0AAV9VPI7"/>
<accession>A0AAV9VPI7</accession>
<feature type="coiled-coil region" evidence="1">
    <location>
        <begin position="98"/>
        <end position="143"/>
    </location>
</feature>
<sequence length="334" mass="36868">MCQQNSKDANIESLKIFLNPTTTDTSPISTIRIGGSQYVRIQPSPACLDNCPITKLPRTHIGGRRLMERENTFEEQVQALNMKLDQFLHLNQALFQTTEDLKAQAAQHHEEMADLKQTHLQTTEDLKAQVAQHHEEIANLKQSNSEILTKLETLAPIAVSIRLRAMKDLLLGCLGIEEKDLPTTSLLSENARTFWSSKWAEHADIMDIGMSRPPNESKGTVRNAGDLTAHGVIVSWDDVLVASLGEDQLAAASEGFEVIYLKPPSFYIDNKGFEGLGNLYGLLQNRLNSKKVHAADPATAAILFSTVKGLLLNPAPPQKVVVDNLKAQAEKALF</sequence>
<evidence type="ECO:0000313" key="3">
    <source>
        <dbReference type="Proteomes" id="UP001370758"/>
    </source>
</evidence>
<keyword evidence="1" id="KW-0175">Coiled coil</keyword>
<organism evidence="2 3">
    <name type="scientific">Arthrobotrys musiformis</name>
    <dbReference type="NCBI Taxonomy" id="47236"/>
    <lineage>
        <taxon>Eukaryota</taxon>
        <taxon>Fungi</taxon>
        <taxon>Dikarya</taxon>
        <taxon>Ascomycota</taxon>
        <taxon>Pezizomycotina</taxon>
        <taxon>Orbiliomycetes</taxon>
        <taxon>Orbiliales</taxon>
        <taxon>Orbiliaceae</taxon>
        <taxon>Arthrobotrys</taxon>
    </lineage>
</organism>
<evidence type="ECO:0000256" key="1">
    <source>
        <dbReference type="SAM" id="Coils"/>
    </source>
</evidence>
<proteinExistence type="predicted"/>
<comment type="caution">
    <text evidence="2">The sequence shown here is derived from an EMBL/GenBank/DDBJ whole genome shotgun (WGS) entry which is preliminary data.</text>
</comment>
<dbReference type="Proteomes" id="UP001370758">
    <property type="component" value="Unassembled WGS sequence"/>
</dbReference>
<name>A0AAV9VPI7_9PEZI</name>
<reference evidence="2 3" key="1">
    <citation type="submission" date="2023-08" db="EMBL/GenBank/DDBJ databases">
        <authorList>
            <person name="Palmer J.M."/>
        </authorList>
    </citation>
    <scope>NUCLEOTIDE SEQUENCE [LARGE SCALE GENOMIC DNA]</scope>
    <source>
        <strain evidence="2 3">TWF481</strain>
    </source>
</reference>
<keyword evidence="3" id="KW-1185">Reference proteome</keyword>
<protein>
    <submittedName>
        <fullName evidence="2">Uncharacterized protein</fullName>
    </submittedName>
</protein>
<evidence type="ECO:0000313" key="2">
    <source>
        <dbReference type="EMBL" id="KAK6495166.1"/>
    </source>
</evidence>